<evidence type="ECO:0000313" key="2">
    <source>
        <dbReference type="Proteomes" id="UP000886501"/>
    </source>
</evidence>
<reference evidence="1" key="2">
    <citation type="journal article" date="2020" name="Nat. Commun.">
        <title>Large-scale genome sequencing of mycorrhizal fungi provides insights into the early evolution of symbiotic traits.</title>
        <authorList>
            <person name="Miyauchi S."/>
            <person name="Kiss E."/>
            <person name="Kuo A."/>
            <person name="Drula E."/>
            <person name="Kohler A."/>
            <person name="Sanchez-Garcia M."/>
            <person name="Morin E."/>
            <person name="Andreopoulos B."/>
            <person name="Barry K.W."/>
            <person name="Bonito G."/>
            <person name="Buee M."/>
            <person name="Carver A."/>
            <person name="Chen C."/>
            <person name="Cichocki N."/>
            <person name="Clum A."/>
            <person name="Culley D."/>
            <person name="Crous P.W."/>
            <person name="Fauchery L."/>
            <person name="Girlanda M."/>
            <person name="Hayes R.D."/>
            <person name="Keri Z."/>
            <person name="LaButti K."/>
            <person name="Lipzen A."/>
            <person name="Lombard V."/>
            <person name="Magnuson J."/>
            <person name="Maillard F."/>
            <person name="Murat C."/>
            <person name="Nolan M."/>
            <person name="Ohm R.A."/>
            <person name="Pangilinan J."/>
            <person name="Pereira M.F."/>
            <person name="Perotto S."/>
            <person name="Peter M."/>
            <person name="Pfister S."/>
            <person name="Riley R."/>
            <person name="Sitrit Y."/>
            <person name="Stielow J.B."/>
            <person name="Szollosi G."/>
            <person name="Zifcakova L."/>
            <person name="Stursova M."/>
            <person name="Spatafora J.W."/>
            <person name="Tedersoo L."/>
            <person name="Vaario L.M."/>
            <person name="Yamada A."/>
            <person name="Yan M."/>
            <person name="Wang P."/>
            <person name="Xu J."/>
            <person name="Bruns T."/>
            <person name="Baldrian P."/>
            <person name="Vilgalys R."/>
            <person name="Dunand C."/>
            <person name="Henrissat B."/>
            <person name="Grigoriev I.V."/>
            <person name="Hibbett D."/>
            <person name="Nagy L.G."/>
            <person name="Martin F.M."/>
        </authorList>
    </citation>
    <scope>NUCLEOTIDE SEQUENCE</scope>
    <source>
        <strain evidence="1">P2</strain>
    </source>
</reference>
<sequence length="112" mass="12755">MYVEVLIDVRFVAAGEEAEQPFGNLTFRPKMRQSSRYTWAKDENDIDLDFFCQVLVGVEIEQLKRTSGKNAVIADRSGQMINQEEGDDDEDVTHHEFTLSRRSVDQVATAQA</sequence>
<dbReference type="EMBL" id="MU117997">
    <property type="protein sequence ID" value="KAF9649456.1"/>
    <property type="molecule type" value="Genomic_DNA"/>
</dbReference>
<organism evidence="1 2">
    <name type="scientific">Thelephora ganbajun</name>
    <name type="common">Ganba fungus</name>
    <dbReference type="NCBI Taxonomy" id="370292"/>
    <lineage>
        <taxon>Eukaryota</taxon>
        <taxon>Fungi</taxon>
        <taxon>Dikarya</taxon>
        <taxon>Basidiomycota</taxon>
        <taxon>Agaricomycotina</taxon>
        <taxon>Agaricomycetes</taxon>
        <taxon>Thelephorales</taxon>
        <taxon>Thelephoraceae</taxon>
        <taxon>Thelephora</taxon>
    </lineage>
</organism>
<evidence type="ECO:0000313" key="1">
    <source>
        <dbReference type="EMBL" id="KAF9649456.1"/>
    </source>
</evidence>
<reference evidence="1" key="1">
    <citation type="submission" date="2019-10" db="EMBL/GenBank/DDBJ databases">
        <authorList>
            <consortium name="DOE Joint Genome Institute"/>
            <person name="Kuo A."/>
            <person name="Miyauchi S."/>
            <person name="Kiss E."/>
            <person name="Drula E."/>
            <person name="Kohler A."/>
            <person name="Sanchez-Garcia M."/>
            <person name="Andreopoulos B."/>
            <person name="Barry K.W."/>
            <person name="Bonito G."/>
            <person name="Buee M."/>
            <person name="Carver A."/>
            <person name="Chen C."/>
            <person name="Cichocki N."/>
            <person name="Clum A."/>
            <person name="Culley D."/>
            <person name="Crous P.W."/>
            <person name="Fauchery L."/>
            <person name="Girlanda M."/>
            <person name="Hayes R."/>
            <person name="Keri Z."/>
            <person name="Labutti K."/>
            <person name="Lipzen A."/>
            <person name="Lombard V."/>
            <person name="Magnuson J."/>
            <person name="Maillard F."/>
            <person name="Morin E."/>
            <person name="Murat C."/>
            <person name="Nolan M."/>
            <person name="Ohm R."/>
            <person name="Pangilinan J."/>
            <person name="Pereira M."/>
            <person name="Perotto S."/>
            <person name="Peter M."/>
            <person name="Riley R."/>
            <person name="Sitrit Y."/>
            <person name="Stielow B."/>
            <person name="Szollosi G."/>
            <person name="Zifcakova L."/>
            <person name="Stursova M."/>
            <person name="Spatafora J.W."/>
            <person name="Tedersoo L."/>
            <person name="Vaario L.-M."/>
            <person name="Yamada A."/>
            <person name="Yan M."/>
            <person name="Wang P."/>
            <person name="Xu J."/>
            <person name="Bruns T."/>
            <person name="Baldrian P."/>
            <person name="Vilgalys R."/>
            <person name="Henrissat B."/>
            <person name="Grigoriev I.V."/>
            <person name="Hibbett D."/>
            <person name="Nagy L.G."/>
            <person name="Martin F.M."/>
        </authorList>
    </citation>
    <scope>NUCLEOTIDE SEQUENCE</scope>
    <source>
        <strain evidence="1">P2</strain>
    </source>
</reference>
<name>A0ACB6ZJX9_THEGA</name>
<comment type="caution">
    <text evidence="1">The sequence shown here is derived from an EMBL/GenBank/DDBJ whole genome shotgun (WGS) entry which is preliminary data.</text>
</comment>
<dbReference type="Proteomes" id="UP000886501">
    <property type="component" value="Unassembled WGS sequence"/>
</dbReference>
<keyword evidence="2" id="KW-1185">Reference proteome</keyword>
<protein>
    <submittedName>
        <fullName evidence="1">Uncharacterized protein</fullName>
    </submittedName>
</protein>
<gene>
    <name evidence="1" type="ORF">BDM02DRAFT_3186222</name>
</gene>
<accession>A0ACB6ZJX9</accession>
<proteinExistence type="predicted"/>